<organism evidence="1 2">
    <name type="scientific">Eleutherodactylus coqui</name>
    <name type="common">Puerto Rican coqui</name>
    <dbReference type="NCBI Taxonomy" id="57060"/>
    <lineage>
        <taxon>Eukaryota</taxon>
        <taxon>Metazoa</taxon>
        <taxon>Chordata</taxon>
        <taxon>Craniata</taxon>
        <taxon>Vertebrata</taxon>
        <taxon>Euteleostomi</taxon>
        <taxon>Amphibia</taxon>
        <taxon>Batrachia</taxon>
        <taxon>Anura</taxon>
        <taxon>Neobatrachia</taxon>
        <taxon>Hyloidea</taxon>
        <taxon>Eleutherodactylidae</taxon>
        <taxon>Eleutherodactylinae</taxon>
        <taxon>Eleutherodactylus</taxon>
        <taxon>Eleutherodactylus</taxon>
    </lineage>
</organism>
<reference evidence="1" key="1">
    <citation type="thesis" date="2020" institute="ProQuest LLC" country="789 East Eisenhower Parkway, Ann Arbor, MI, USA">
        <title>Comparative Genomics and Chromosome Evolution.</title>
        <authorList>
            <person name="Mudd A.B."/>
        </authorList>
    </citation>
    <scope>NUCLEOTIDE SEQUENCE</scope>
    <source>
        <strain evidence="1">HN-11 Male</strain>
        <tissue evidence="1">Kidney and liver</tissue>
    </source>
</reference>
<sequence>MHPAYLNGNLCCNLYDADLKSVSQIKKKRKKPCLITCLYGFCIWSPFSVVNLRADLWMRQCNSISDINQQQQATQISDADFH</sequence>
<dbReference type="Proteomes" id="UP000770717">
    <property type="component" value="Unassembled WGS sequence"/>
</dbReference>
<accession>A0A8J6K293</accession>
<protein>
    <submittedName>
        <fullName evidence="1">Uncharacterized protein</fullName>
    </submittedName>
</protein>
<gene>
    <name evidence="1" type="ORF">GDO78_002187</name>
</gene>
<comment type="caution">
    <text evidence="1">The sequence shown here is derived from an EMBL/GenBank/DDBJ whole genome shotgun (WGS) entry which is preliminary data.</text>
</comment>
<keyword evidence="2" id="KW-1185">Reference proteome</keyword>
<evidence type="ECO:0000313" key="1">
    <source>
        <dbReference type="EMBL" id="KAG9476661.1"/>
    </source>
</evidence>
<evidence type="ECO:0000313" key="2">
    <source>
        <dbReference type="Proteomes" id="UP000770717"/>
    </source>
</evidence>
<proteinExistence type="predicted"/>
<dbReference type="AlphaFoldDB" id="A0A8J6K293"/>
<name>A0A8J6K293_ELECQ</name>
<dbReference type="EMBL" id="WNTK01000010">
    <property type="protein sequence ID" value="KAG9476661.1"/>
    <property type="molecule type" value="Genomic_DNA"/>
</dbReference>